<dbReference type="EMBL" id="CAJSLV010000103">
    <property type="protein sequence ID" value="CAG6398558.1"/>
    <property type="molecule type" value="Genomic_DNA"/>
</dbReference>
<organism evidence="2 3">
    <name type="scientific">Actinacidiphila cocklensis</name>
    <dbReference type="NCBI Taxonomy" id="887465"/>
    <lineage>
        <taxon>Bacteria</taxon>
        <taxon>Bacillati</taxon>
        <taxon>Actinomycetota</taxon>
        <taxon>Actinomycetes</taxon>
        <taxon>Kitasatosporales</taxon>
        <taxon>Streptomycetaceae</taxon>
        <taxon>Actinacidiphila</taxon>
    </lineage>
</organism>
<feature type="compositionally biased region" description="Basic residues" evidence="1">
    <location>
        <begin position="91"/>
        <end position="104"/>
    </location>
</feature>
<protein>
    <submittedName>
        <fullName evidence="2">Uncharacterized protein</fullName>
    </submittedName>
</protein>
<proteinExistence type="predicted"/>
<feature type="compositionally biased region" description="Low complexity" evidence="1">
    <location>
        <begin position="69"/>
        <end position="78"/>
    </location>
</feature>
<feature type="compositionally biased region" description="Basic residues" evidence="1">
    <location>
        <begin position="16"/>
        <end position="37"/>
    </location>
</feature>
<gene>
    <name evidence="2" type="ORF">SCOCK_70242</name>
</gene>
<evidence type="ECO:0000313" key="2">
    <source>
        <dbReference type="EMBL" id="CAG6398558.1"/>
    </source>
</evidence>
<dbReference type="AlphaFoldDB" id="A0A9W4DY05"/>
<accession>A0A9W4DY05</accession>
<feature type="region of interest" description="Disordered" evidence="1">
    <location>
        <begin position="131"/>
        <end position="188"/>
    </location>
</feature>
<feature type="compositionally biased region" description="Basic residues" evidence="1">
    <location>
        <begin position="58"/>
        <end position="68"/>
    </location>
</feature>
<name>A0A9W4DY05_9ACTN</name>
<feature type="compositionally biased region" description="Basic and acidic residues" evidence="1">
    <location>
        <begin position="138"/>
        <end position="148"/>
    </location>
</feature>
<feature type="region of interest" description="Disordered" evidence="1">
    <location>
        <begin position="1"/>
        <end position="107"/>
    </location>
</feature>
<comment type="caution">
    <text evidence="2">The sequence shown here is derived from an EMBL/GenBank/DDBJ whole genome shotgun (WGS) entry which is preliminary data.</text>
</comment>
<keyword evidence="3" id="KW-1185">Reference proteome</keyword>
<dbReference type="Proteomes" id="UP001152519">
    <property type="component" value="Unassembled WGS sequence"/>
</dbReference>
<sequence>MPAHGGHLGLRDQPGRRHRDRQRRHRRPHLQHRHRAGAARCRVPAARDGRQGDLRGHFLAHLRPRRLRPLGQVQPRRPAAGARHGLLADHRHQRRAGRRHRRDRQRPDHTLMFTGQLHAGRRHQPPGLLQLLPAGAPGEEHGDGELHARQLPARHAPDDDGPVVGRGLLPAVHPPPGREALTAAAPRR</sequence>
<feature type="compositionally biased region" description="Basic and acidic residues" evidence="1">
    <location>
        <begin position="45"/>
        <end position="56"/>
    </location>
</feature>
<evidence type="ECO:0000313" key="3">
    <source>
        <dbReference type="Proteomes" id="UP001152519"/>
    </source>
</evidence>
<evidence type="ECO:0000256" key="1">
    <source>
        <dbReference type="SAM" id="MobiDB-lite"/>
    </source>
</evidence>
<reference evidence="2" key="1">
    <citation type="submission" date="2021-05" db="EMBL/GenBank/DDBJ databases">
        <authorList>
            <person name="Arsene-Ploetze F."/>
        </authorList>
    </citation>
    <scope>NUCLEOTIDE SEQUENCE</scope>
    <source>
        <strain evidence="2">DSM 42138</strain>
    </source>
</reference>